<dbReference type="EMBL" id="CP043617">
    <property type="protein sequence ID" value="QFR49069.1"/>
    <property type="molecule type" value="Genomic_DNA"/>
</dbReference>
<dbReference type="RefSeq" id="WP_152307012.1">
    <property type="nucleotide sequence ID" value="NZ_CP043617.1"/>
</dbReference>
<name>A0A5P8P044_9BACT</name>
<dbReference type="KEGG" id="sulg:FJR48_04740"/>
<sequence>MRIFLRFFLVLSLLHGIVYGLDFKQTKVIKLKKDEQKKILVKYDNIIKLFEFRWTLYKNGGLVIHRSYDKIISQNILYKRYKNNSFRLELKSPGAGKYYNLPYILVKFEDFDFKTDEAIFKLFLYDDAGNVSLKEIK</sequence>
<reference evidence="1 2" key="1">
    <citation type="submission" date="2019-09" db="EMBL/GenBank/DDBJ databases">
        <title>Sulfurimonas gotlandica sp. nov., a chemoautotrophic and psychrotolerant epsilonproteobacterium isolated from a pelagic redoxcline, and an emended description of the genus Sulfurimonas.</title>
        <authorList>
            <person name="Wang S."/>
            <person name="Jiang L."/>
            <person name="Shao S."/>
        </authorList>
    </citation>
    <scope>NUCLEOTIDE SEQUENCE [LARGE SCALE GENOMIC DNA]</scope>
    <source>
        <strain evidence="1 2">GYSZ_1</strain>
    </source>
</reference>
<gene>
    <name evidence="1" type="ORF">FJR48_04740</name>
</gene>
<dbReference type="Proteomes" id="UP000326944">
    <property type="component" value="Chromosome"/>
</dbReference>
<evidence type="ECO:0000313" key="1">
    <source>
        <dbReference type="EMBL" id="QFR49069.1"/>
    </source>
</evidence>
<evidence type="ECO:0000313" key="2">
    <source>
        <dbReference type="Proteomes" id="UP000326944"/>
    </source>
</evidence>
<accession>A0A5P8P044</accession>
<proteinExistence type="predicted"/>
<keyword evidence="2" id="KW-1185">Reference proteome</keyword>
<organism evidence="1 2">
    <name type="scientific">Sulfurimonas lithotrophica</name>
    <dbReference type="NCBI Taxonomy" id="2590022"/>
    <lineage>
        <taxon>Bacteria</taxon>
        <taxon>Pseudomonadati</taxon>
        <taxon>Campylobacterota</taxon>
        <taxon>Epsilonproteobacteria</taxon>
        <taxon>Campylobacterales</taxon>
        <taxon>Sulfurimonadaceae</taxon>
        <taxon>Sulfurimonas</taxon>
    </lineage>
</organism>
<dbReference type="OrthoDB" id="5334558at2"/>
<dbReference type="AlphaFoldDB" id="A0A5P8P044"/>
<protein>
    <submittedName>
        <fullName evidence="1">Uncharacterized protein</fullName>
    </submittedName>
</protein>